<dbReference type="Pfam" id="PF02867">
    <property type="entry name" value="Ribonuc_red_lgC"/>
    <property type="match status" value="1"/>
</dbReference>
<evidence type="ECO:0000256" key="6">
    <source>
        <dbReference type="ARBA" id="ARBA00022840"/>
    </source>
</evidence>
<evidence type="ECO:0000256" key="13">
    <source>
        <dbReference type="RuleBase" id="RU364064"/>
    </source>
</evidence>
<dbReference type="PRINTS" id="PR01183">
    <property type="entry name" value="RIBORDTASEM1"/>
</dbReference>
<evidence type="ECO:0000256" key="7">
    <source>
        <dbReference type="ARBA" id="ARBA00023002"/>
    </source>
</evidence>
<keyword evidence="13" id="KW-0237">DNA synthesis</keyword>
<dbReference type="Pfam" id="PF03477">
    <property type="entry name" value="ATP-cone"/>
    <property type="match status" value="1"/>
</dbReference>
<dbReference type="NCBIfam" id="TIGR02504">
    <property type="entry name" value="NrdJ_Z"/>
    <property type="match status" value="1"/>
</dbReference>
<dbReference type="SUPFAM" id="SSF48168">
    <property type="entry name" value="R1 subunit of ribonucleotide reductase, N-terminal domain"/>
    <property type="match status" value="1"/>
</dbReference>
<dbReference type="InterPro" id="IPR000788">
    <property type="entry name" value="RNR_lg_C"/>
</dbReference>
<evidence type="ECO:0000256" key="3">
    <source>
        <dbReference type="ARBA" id="ARBA00022533"/>
    </source>
</evidence>
<dbReference type="InterPro" id="IPR008926">
    <property type="entry name" value="RNR_R1-su_N"/>
</dbReference>
<dbReference type="SUPFAM" id="SSF51998">
    <property type="entry name" value="PFL-like glycyl radical enzymes"/>
    <property type="match status" value="1"/>
</dbReference>
<reference evidence="15" key="1">
    <citation type="submission" date="2021-03" db="EMBL/GenBank/DDBJ databases">
        <authorList>
            <person name="Jaffe A."/>
        </authorList>
    </citation>
    <scope>NUCLEOTIDE SEQUENCE</scope>
    <source>
        <strain evidence="15">RIFCSPLOWO2_01_FULL_58_19</strain>
    </source>
</reference>
<dbReference type="InterPro" id="IPR013344">
    <property type="entry name" value="RNR_NrdJ/NrdZ"/>
</dbReference>
<dbReference type="InterPro" id="IPR050862">
    <property type="entry name" value="RdRp_reductase_class-2"/>
</dbReference>
<dbReference type="Pfam" id="PF00317">
    <property type="entry name" value="Ribonuc_red_lgN"/>
    <property type="match status" value="1"/>
</dbReference>
<dbReference type="CDD" id="cd02888">
    <property type="entry name" value="RNR_II_dimer"/>
    <property type="match status" value="1"/>
</dbReference>
<evidence type="ECO:0000313" key="16">
    <source>
        <dbReference type="Proteomes" id="UP000678237"/>
    </source>
</evidence>
<feature type="domain" description="ATP-cone" evidence="14">
    <location>
        <begin position="7"/>
        <end position="100"/>
    </location>
</feature>
<evidence type="ECO:0000256" key="12">
    <source>
        <dbReference type="PROSITE-ProRule" id="PRU00492"/>
    </source>
</evidence>
<dbReference type="EMBL" id="JAGVWE010000005">
    <property type="protein sequence ID" value="MBS3063416.1"/>
    <property type="molecule type" value="Genomic_DNA"/>
</dbReference>
<comment type="cofactor">
    <cofactor evidence="1 13">
        <name>adenosylcob(III)alamin</name>
        <dbReference type="ChEBI" id="CHEBI:18408"/>
    </cofactor>
</comment>
<gene>
    <name evidence="15" type="ORF">J4203_06095</name>
</gene>
<dbReference type="GO" id="GO:0005524">
    <property type="term" value="F:ATP binding"/>
    <property type="evidence" value="ECO:0007669"/>
    <property type="project" value="UniProtKB-UniRule"/>
</dbReference>
<proteinExistence type="inferred from homology"/>
<dbReference type="Proteomes" id="UP000678237">
    <property type="component" value="Unassembled WGS sequence"/>
</dbReference>
<dbReference type="InterPro" id="IPR013346">
    <property type="entry name" value="NrdE_NrdA_C"/>
</dbReference>
<dbReference type="PANTHER" id="PTHR43371:SF1">
    <property type="entry name" value="RIBONUCLEOSIDE-DIPHOSPHATE REDUCTASE"/>
    <property type="match status" value="1"/>
</dbReference>
<keyword evidence="5 12" id="KW-0547">Nucleotide-binding</keyword>
<comment type="function">
    <text evidence="13">Catalyzes the reduction of ribonucleotides to deoxyribonucleotides. May function to provide a pool of deoxyribonucleotide precursors for DNA repair during oxygen limitation and/or for immediate growth after restoration of oxygen.</text>
</comment>
<evidence type="ECO:0000256" key="2">
    <source>
        <dbReference type="ARBA" id="ARBA00007405"/>
    </source>
</evidence>
<dbReference type="EC" id="1.17.4.1" evidence="13"/>
<organism evidence="15 16">
    <name type="scientific">Candidatus Iainarchaeum sp</name>
    <dbReference type="NCBI Taxonomy" id="3101447"/>
    <lineage>
        <taxon>Archaea</taxon>
        <taxon>Candidatus Iainarchaeota</taxon>
        <taxon>Candidatus Iainarchaeia</taxon>
        <taxon>Candidatus Iainarchaeales</taxon>
        <taxon>Candidatus Iainarchaeaceae</taxon>
        <taxon>Candidatus Iainarchaeum</taxon>
    </lineage>
</organism>
<comment type="similarity">
    <text evidence="2 13">Belongs to the ribonucleoside diphosphate reductase class-2 family.</text>
</comment>
<keyword evidence="7 13" id="KW-0560">Oxidoreductase</keyword>
<dbReference type="AlphaFoldDB" id="A0A8T4LKS2"/>
<accession>A0A8T4LKS2</accession>
<reference evidence="15" key="2">
    <citation type="submission" date="2021-05" db="EMBL/GenBank/DDBJ databases">
        <title>Protein family content uncovers lineage relationships and bacterial pathway maintenance mechanisms in DPANN archaea.</title>
        <authorList>
            <person name="Castelle C.J."/>
            <person name="Meheust R."/>
            <person name="Jaffe A.L."/>
            <person name="Seitz K."/>
            <person name="Gong X."/>
            <person name="Baker B.J."/>
            <person name="Banfield J.F."/>
        </authorList>
    </citation>
    <scope>NUCLEOTIDE SEQUENCE</scope>
    <source>
        <strain evidence="15">RIFCSPLOWO2_01_FULL_58_19</strain>
    </source>
</reference>
<dbReference type="GO" id="GO:0031419">
    <property type="term" value="F:cobalamin binding"/>
    <property type="evidence" value="ECO:0007669"/>
    <property type="project" value="UniProtKB-KW"/>
</dbReference>
<comment type="catalytic activity">
    <reaction evidence="11 13">
        <text>a 2'-deoxyribonucleoside 5'-diphosphate + [thioredoxin]-disulfide + H2O = a ribonucleoside 5'-diphosphate + [thioredoxin]-dithiol</text>
        <dbReference type="Rhea" id="RHEA:23252"/>
        <dbReference type="Rhea" id="RHEA-COMP:10698"/>
        <dbReference type="Rhea" id="RHEA-COMP:10700"/>
        <dbReference type="ChEBI" id="CHEBI:15377"/>
        <dbReference type="ChEBI" id="CHEBI:29950"/>
        <dbReference type="ChEBI" id="CHEBI:50058"/>
        <dbReference type="ChEBI" id="CHEBI:57930"/>
        <dbReference type="ChEBI" id="CHEBI:73316"/>
        <dbReference type="EC" id="1.17.4.1"/>
    </reaction>
</comment>
<comment type="caution">
    <text evidence="15">The sequence shown here is derived from an EMBL/GenBank/DDBJ whole genome shotgun (WGS) entry which is preliminary data.</text>
</comment>
<keyword evidence="4 13" id="KW-0846">Cobalamin</keyword>
<evidence type="ECO:0000256" key="11">
    <source>
        <dbReference type="ARBA" id="ARBA00047754"/>
    </source>
</evidence>
<name>A0A8T4LKS2_9ARCH</name>
<evidence type="ECO:0000259" key="14">
    <source>
        <dbReference type="PROSITE" id="PS51161"/>
    </source>
</evidence>
<dbReference type="Gene3D" id="3.20.70.20">
    <property type="match status" value="1"/>
</dbReference>
<dbReference type="InterPro" id="IPR005144">
    <property type="entry name" value="ATP-cone_dom"/>
</dbReference>
<dbReference type="GO" id="GO:0071897">
    <property type="term" value="P:DNA biosynthetic process"/>
    <property type="evidence" value="ECO:0007669"/>
    <property type="project" value="UniProtKB-KW"/>
</dbReference>
<protein>
    <recommendedName>
        <fullName evidence="13">Vitamin B12-dependent ribonucleotide reductase</fullName>
        <ecNumber evidence="13">1.17.4.1</ecNumber>
    </recommendedName>
</protein>
<keyword evidence="3" id="KW-0021">Allosteric enzyme</keyword>
<keyword evidence="10 13" id="KW-0170">Cobalt</keyword>
<dbReference type="GO" id="GO:0009263">
    <property type="term" value="P:deoxyribonucleotide biosynthetic process"/>
    <property type="evidence" value="ECO:0007669"/>
    <property type="project" value="UniProtKB-KW"/>
</dbReference>
<keyword evidence="8" id="KW-0215">Deoxyribonucleotide synthesis</keyword>
<evidence type="ECO:0000256" key="4">
    <source>
        <dbReference type="ARBA" id="ARBA00022628"/>
    </source>
</evidence>
<evidence type="ECO:0000256" key="5">
    <source>
        <dbReference type="ARBA" id="ARBA00022741"/>
    </source>
</evidence>
<evidence type="ECO:0000256" key="8">
    <source>
        <dbReference type="ARBA" id="ARBA00023116"/>
    </source>
</evidence>
<evidence type="ECO:0000313" key="15">
    <source>
        <dbReference type="EMBL" id="MBS3063416.1"/>
    </source>
</evidence>
<evidence type="ECO:0000256" key="1">
    <source>
        <dbReference type="ARBA" id="ARBA00001922"/>
    </source>
</evidence>
<dbReference type="NCBIfam" id="TIGR02506">
    <property type="entry name" value="NrdE_NrdA"/>
    <property type="match status" value="1"/>
</dbReference>
<evidence type="ECO:0000256" key="9">
    <source>
        <dbReference type="ARBA" id="ARBA00023157"/>
    </source>
</evidence>
<dbReference type="GO" id="GO:0004748">
    <property type="term" value="F:ribonucleoside-diphosphate reductase activity, thioredoxin disulfide as acceptor"/>
    <property type="evidence" value="ECO:0007669"/>
    <property type="project" value="UniProtKB-EC"/>
</dbReference>
<evidence type="ECO:0000256" key="10">
    <source>
        <dbReference type="ARBA" id="ARBA00023285"/>
    </source>
</evidence>
<keyword evidence="6 12" id="KW-0067">ATP-binding</keyword>
<dbReference type="PROSITE" id="PS51161">
    <property type="entry name" value="ATP_CONE"/>
    <property type="match status" value="1"/>
</dbReference>
<dbReference type="PANTHER" id="PTHR43371">
    <property type="entry name" value="VITAMIN B12-DEPENDENT RIBONUCLEOTIDE REDUCTASE"/>
    <property type="match status" value="1"/>
</dbReference>
<sequence>MNAKRITVVKKRDGRVMPFTPEKITKAIYKAAKSVGGRDYALAQKLSQKVMEELSHGLEENEIPEIERIQDTVEKVLIEAGHARTAKAYILYRQQRAELRKEKSLVLEKTEIDEIDKRFDLNALRVLKSRYLRKDAAGHLLETPKQLFSRVAIHGALPDLLADTRVYDWHGKQKAHPLEAFDNEKYGGKLFVGPYALNAYHLEALKRVYDRHNADKKMKVAWGKFLEMLKGGEFNDHAKDIDAYFDLMTERKFEPNTPAIANFGNPLGMGSACFVMDVKDSIEDIMETLKQTSIIFKAGGGMGYNFSKLRPEGDFVSSTTGIASGPLSFMRLFDTMTEVIKQGGIRRGANMGILNSNHPDIEKFIKAKEGNKALRNFNISVLVMADFWDHYNQDKPYPLTNPRSGEVVRTVDPRRLFDMIVYQAWESAEPGVIFFDHVNKYNPFYEYLGPIVTTNPCGEVLLYPNESCNLGSINVWAFAQEHEDGTTTVDWDGMKDVVLTASKFLDNVIEVNKFPLPAVERMALDTRKIGLGIMGFGDLLYELKLGYDTEEGRKFGEQLAEFVNYYSKVESIELAKTRGNLPFYDKSFYPEGKLPFSASEDKSSWHFDWEQVAKDVQKYGVRNGYTTVIAPTGSISMIAGCSSGIEPVFSLVFEKNVKVGSFYYVDPVFERVMKQEGLYDEQLMDDICKNEGSLQNIAYMPPELKKTFVTARDLKPEDHIRMLAAFQRWVDSSISKTNNFPTDATVEDMRKSYLLAYQLGCKDVTVYRDNSIKNQVLNAPKKKVETVEAMPAQPSHGQPMAVTAQAAPKGMLTQATYTGSSTLLLSNPAGGQLPTVPSNGKFGDLKNCPECSTSLKIAEGCTSCVECGWALCK</sequence>
<keyword evidence="9" id="KW-1015">Disulfide bond</keyword>
<dbReference type="InterPro" id="IPR013509">
    <property type="entry name" value="RNR_lsu_N"/>
</dbReference>